<proteinExistence type="predicted"/>
<reference evidence="2" key="1">
    <citation type="submission" date="2016-04" db="EMBL/GenBank/DDBJ databases">
        <title>Comparative genomics of biotechnologically important yeasts.</title>
        <authorList>
            <consortium name="DOE Joint Genome Institute"/>
            <person name="Riley R."/>
            <person name="Haridas S."/>
            <person name="Wolfe K.H."/>
            <person name="Lopes M.R."/>
            <person name="Hittinger C.T."/>
            <person name="Goker M."/>
            <person name="Salamov A."/>
            <person name="Wisecaver J."/>
            <person name="Long T.M."/>
            <person name="Aerts A.L."/>
            <person name="Barry K."/>
            <person name="Choi C."/>
            <person name="Clum A."/>
            <person name="Coughlan A.Y."/>
            <person name="Deshpande S."/>
            <person name="Douglass A.P."/>
            <person name="Hanson S.J."/>
            <person name="Klenk H.-P."/>
            <person name="Labutti K."/>
            <person name="Lapidus A."/>
            <person name="Lindquist E."/>
            <person name="Lipzen A."/>
            <person name="Meier-Kolthoff J.P."/>
            <person name="Ohm R.A."/>
            <person name="Otillar R.P."/>
            <person name="Pangilinan J."/>
            <person name="Peng Y."/>
            <person name="Rokas A."/>
            <person name="Rosa C.A."/>
            <person name="Scheuner C."/>
            <person name="Sibirny A.A."/>
            <person name="Slot J.C."/>
            <person name="Stielow J.B."/>
            <person name="Sun H."/>
            <person name="Kurtzman C.P."/>
            <person name="Blackwell M."/>
            <person name="Grigoriev I.V."/>
            <person name="Jeffries T.W."/>
        </authorList>
    </citation>
    <scope>NUCLEOTIDE SEQUENCE [LARGE SCALE GENOMIC DNA]</scope>
    <source>
        <strain evidence="2">NRRL YB-2248</strain>
    </source>
</reference>
<dbReference type="Proteomes" id="UP000094801">
    <property type="component" value="Unassembled WGS sequence"/>
</dbReference>
<keyword evidence="2" id="KW-1185">Reference proteome</keyword>
<gene>
    <name evidence="1" type="ORF">CANARDRAFT_26794</name>
</gene>
<dbReference type="EMBL" id="KV453848">
    <property type="protein sequence ID" value="ODV87392.1"/>
    <property type="molecule type" value="Genomic_DNA"/>
</dbReference>
<protein>
    <submittedName>
        <fullName evidence="1">Uncharacterized protein</fullName>
    </submittedName>
</protein>
<name>A0A1E4T6N2_9ASCO</name>
<evidence type="ECO:0000313" key="2">
    <source>
        <dbReference type="Proteomes" id="UP000094801"/>
    </source>
</evidence>
<dbReference type="AlphaFoldDB" id="A0A1E4T6N2"/>
<sequence length="63" mass="7339">MFWLKKVTLKIENRGYNKKQTRPFSGEKLERSLFEPFSECGRFKQPKCTKFAGTFLASCATAR</sequence>
<organism evidence="1 2">
    <name type="scientific">[Candida] arabinofermentans NRRL YB-2248</name>
    <dbReference type="NCBI Taxonomy" id="983967"/>
    <lineage>
        <taxon>Eukaryota</taxon>
        <taxon>Fungi</taxon>
        <taxon>Dikarya</taxon>
        <taxon>Ascomycota</taxon>
        <taxon>Saccharomycotina</taxon>
        <taxon>Pichiomycetes</taxon>
        <taxon>Pichiales</taxon>
        <taxon>Pichiaceae</taxon>
        <taxon>Ogataea</taxon>
        <taxon>Ogataea/Candida clade</taxon>
    </lineage>
</organism>
<accession>A0A1E4T6N2</accession>
<evidence type="ECO:0000313" key="1">
    <source>
        <dbReference type="EMBL" id="ODV87392.1"/>
    </source>
</evidence>